<evidence type="ECO:0000256" key="1">
    <source>
        <dbReference type="SAM" id="MobiDB-lite"/>
    </source>
</evidence>
<organism evidence="2 3">
    <name type="scientific">Musa troglodytarum</name>
    <name type="common">fe'i banana</name>
    <dbReference type="NCBI Taxonomy" id="320322"/>
    <lineage>
        <taxon>Eukaryota</taxon>
        <taxon>Viridiplantae</taxon>
        <taxon>Streptophyta</taxon>
        <taxon>Embryophyta</taxon>
        <taxon>Tracheophyta</taxon>
        <taxon>Spermatophyta</taxon>
        <taxon>Magnoliopsida</taxon>
        <taxon>Liliopsida</taxon>
        <taxon>Zingiberales</taxon>
        <taxon>Musaceae</taxon>
        <taxon>Musa</taxon>
    </lineage>
</organism>
<dbReference type="Proteomes" id="UP001055439">
    <property type="component" value="Chromosome 8"/>
</dbReference>
<gene>
    <name evidence="2" type="ORF">MUK42_13845</name>
</gene>
<protein>
    <submittedName>
        <fullName evidence="2">Uncharacterized protein</fullName>
    </submittedName>
</protein>
<name>A0A9E7H5M0_9LILI</name>
<keyword evidence="3" id="KW-1185">Reference proteome</keyword>
<evidence type="ECO:0000313" key="3">
    <source>
        <dbReference type="Proteomes" id="UP001055439"/>
    </source>
</evidence>
<evidence type="ECO:0000313" key="2">
    <source>
        <dbReference type="EMBL" id="URE27240.1"/>
    </source>
</evidence>
<dbReference type="AlphaFoldDB" id="A0A9E7H5M0"/>
<accession>A0A9E7H5M0</accession>
<proteinExistence type="predicted"/>
<feature type="compositionally biased region" description="Basic and acidic residues" evidence="1">
    <location>
        <begin position="21"/>
        <end position="43"/>
    </location>
</feature>
<dbReference type="EMBL" id="CP097510">
    <property type="protein sequence ID" value="URE27240.1"/>
    <property type="molecule type" value="Genomic_DNA"/>
</dbReference>
<sequence>MFSGCILRCWVAAIKRRENFSNNRSEEGSRYRTEEYDEHKGDCDEYEEDAYGEDEQETPRPTKEE</sequence>
<feature type="region of interest" description="Disordered" evidence="1">
    <location>
        <begin position="21"/>
        <end position="65"/>
    </location>
</feature>
<feature type="compositionally biased region" description="Acidic residues" evidence="1">
    <location>
        <begin position="44"/>
        <end position="56"/>
    </location>
</feature>
<reference evidence="2" key="1">
    <citation type="submission" date="2022-05" db="EMBL/GenBank/DDBJ databases">
        <title>The Musa troglodytarum L. genome provides insights into the mechanism of non-climacteric behaviour and enrichment of carotenoids.</title>
        <authorList>
            <person name="Wang J."/>
        </authorList>
    </citation>
    <scope>NUCLEOTIDE SEQUENCE</scope>
    <source>
        <tissue evidence="2">Leaf</tissue>
    </source>
</reference>